<name>A0ABM8GRW8_9MICO</name>
<reference evidence="3" key="1">
    <citation type="journal article" date="2019" name="Int. J. Syst. Evol. Microbiol.">
        <title>The Global Catalogue of Microorganisms (GCM) 10K type strain sequencing project: providing services to taxonomists for standard genome sequencing and annotation.</title>
        <authorList>
            <consortium name="The Broad Institute Genomics Platform"/>
            <consortium name="The Broad Institute Genome Sequencing Center for Infectious Disease"/>
            <person name="Wu L."/>
            <person name="Ma J."/>
        </authorList>
    </citation>
    <scope>NUCLEOTIDE SEQUENCE [LARGE SCALE GENOMIC DNA]</scope>
    <source>
        <strain evidence="3">NBRC 108728</strain>
    </source>
</reference>
<dbReference type="Proteomes" id="UP001321486">
    <property type="component" value="Chromosome"/>
</dbReference>
<accession>A0ABM8GRW8</accession>
<keyword evidence="1" id="KW-0472">Membrane</keyword>
<proteinExistence type="predicted"/>
<keyword evidence="1" id="KW-0812">Transmembrane</keyword>
<keyword evidence="3" id="KW-1185">Reference proteome</keyword>
<evidence type="ECO:0000313" key="2">
    <source>
        <dbReference type="EMBL" id="BDZ51176.1"/>
    </source>
</evidence>
<feature type="transmembrane region" description="Helical" evidence="1">
    <location>
        <begin position="103"/>
        <end position="125"/>
    </location>
</feature>
<organism evidence="2 3">
    <name type="scientific">Frondihabitans sucicola</name>
    <dbReference type="NCBI Taxonomy" id="1268041"/>
    <lineage>
        <taxon>Bacteria</taxon>
        <taxon>Bacillati</taxon>
        <taxon>Actinomycetota</taxon>
        <taxon>Actinomycetes</taxon>
        <taxon>Micrococcales</taxon>
        <taxon>Microbacteriaceae</taxon>
        <taxon>Frondihabitans</taxon>
    </lineage>
</organism>
<gene>
    <name evidence="2" type="ORF">GCM10025867_34170</name>
</gene>
<feature type="transmembrane region" description="Helical" evidence="1">
    <location>
        <begin position="20"/>
        <end position="44"/>
    </location>
</feature>
<protein>
    <submittedName>
        <fullName evidence="2">Uncharacterized protein</fullName>
    </submittedName>
</protein>
<sequence length="165" mass="17154">MLPLWVFLGRAFFGAPLGYQFLAQVVLVPLLFVAQLVATLVVFLRPSVRRDRAVSWIDVGVLALSWLGQLAIGFFLVDSASSRPAASAFTALVGSSALDLSTALSAAGIGLTIVAGTALLGLAVWQAVRDAKASFARAVGGFDSAGAAPGWADDSEHTIRITPRA</sequence>
<evidence type="ECO:0000256" key="1">
    <source>
        <dbReference type="SAM" id="Phobius"/>
    </source>
</evidence>
<keyword evidence="1" id="KW-1133">Transmembrane helix</keyword>
<evidence type="ECO:0000313" key="3">
    <source>
        <dbReference type="Proteomes" id="UP001321486"/>
    </source>
</evidence>
<dbReference type="EMBL" id="AP027732">
    <property type="protein sequence ID" value="BDZ51176.1"/>
    <property type="molecule type" value="Genomic_DNA"/>
</dbReference>
<feature type="transmembrane region" description="Helical" evidence="1">
    <location>
        <begin position="56"/>
        <end position="77"/>
    </location>
</feature>